<evidence type="ECO:0000313" key="4">
    <source>
        <dbReference type="EMBL" id="VUX63656.1"/>
    </source>
</evidence>
<dbReference type="Proteomes" id="UP000095712">
    <property type="component" value="Unassembled WGS sequence"/>
</dbReference>
<proteinExistence type="predicted"/>
<organism evidence="2 5">
    <name type="scientific">Blautia wexlerae</name>
    <dbReference type="NCBI Taxonomy" id="418240"/>
    <lineage>
        <taxon>Bacteria</taxon>
        <taxon>Bacillati</taxon>
        <taxon>Bacillota</taxon>
        <taxon>Clostridia</taxon>
        <taxon>Lachnospirales</taxon>
        <taxon>Lachnospiraceae</taxon>
        <taxon>Blautia</taxon>
    </lineage>
</organism>
<evidence type="ECO:0000313" key="5">
    <source>
        <dbReference type="Proteomes" id="UP000095431"/>
    </source>
</evidence>
<feature type="transmembrane region" description="Helical" evidence="1">
    <location>
        <begin position="9"/>
        <end position="29"/>
    </location>
</feature>
<dbReference type="EMBL" id="CYZN01000020">
    <property type="protein sequence ID" value="CUO43648.1"/>
    <property type="molecule type" value="Genomic_DNA"/>
</dbReference>
<evidence type="ECO:0008006" key="8">
    <source>
        <dbReference type="Google" id="ProtNLM"/>
    </source>
</evidence>
<accession>A0A174F3Z5</accession>
<evidence type="ECO:0000313" key="7">
    <source>
        <dbReference type="Proteomes" id="UP000366766"/>
    </source>
</evidence>
<evidence type="ECO:0000313" key="6">
    <source>
        <dbReference type="Proteomes" id="UP000095712"/>
    </source>
</evidence>
<keyword evidence="1" id="KW-1133">Transmembrane helix</keyword>
<dbReference type="eggNOG" id="ENOG50304CC">
    <property type="taxonomic scope" value="Bacteria"/>
</dbReference>
<evidence type="ECO:0000313" key="3">
    <source>
        <dbReference type="EMBL" id="CUQ01936.1"/>
    </source>
</evidence>
<dbReference type="Proteomes" id="UP000366766">
    <property type="component" value="Unassembled WGS sequence"/>
</dbReference>
<dbReference type="Proteomes" id="UP000095431">
    <property type="component" value="Unassembled WGS sequence"/>
</dbReference>
<dbReference type="EMBL" id="CZAW01000058">
    <property type="protein sequence ID" value="CUQ01936.1"/>
    <property type="molecule type" value="Genomic_DNA"/>
</dbReference>
<dbReference type="GeneID" id="75080709"/>
<feature type="transmembrane region" description="Helical" evidence="1">
    <location>
        <begin position="49"/>
        <end position="70"/>
    </location>
</feature>
<dbReference type="AlphaFoldDB" id="A0A174F3Z5"/>
<dbReference type="InterPro" id="IPR021529">
    <property type="entry name" value="DUF2798"/>
</dbReference>
<reference evidence="5 6" key="1">
    <citation type="submission" date="2015-09" db="EMBL/GenBank/DDBJ databases">
        <authorList>
            <consortium name="Pathogen Informatics"/>
        </authorList>
    </citation>
    <scope>NUCLEOTIDE SEQUENCE [LARGE SCALE GENOMIC DNA]</scope>
    <source>
        <strain evidence="2 5">2789STDY5834863</strain>
        <strain evidence="3 6">2789STDY5834911</strain>
    </source>
</reference>
<dbReference type="OrthoDB" id="7062363at2"/>
<evidence type="ECO:0000256" key="1">
    <source>
        <dbReference type="SAM" id="Phobius"/>
    </source>
</evidence>
<keyword evidence="7" id="KW-1185">Reference proteome</keyword>
<dbReference type="EMBL" id="CABHOF010000030">
    <property type="protein sequence ID" value="VUX63656.1"/>
    <property type="molecule type" value="Genomic_DNA"/>
</dbReference>
<gene>
    <name evidence="4" type="ORF">BWLFYP14_01034</name>
    <name evidence="2" type="ORF">ERS852478_02812</name>
    <name evidence="3" type="ORF">ERS852523_03638</name>
</gene>
<keyword evidence="1" id="KW-0812">Transmembrane</keyword>
<keyword evidence="1" id="KW-0472">Membrane</keyword>
<sequence>MPKNKFQEVIFTIIMVFVMVYAMICYNIVLNTGTMTNETFLLAFHELTFMGPIAFILDFFIIGGLAKKIAFGIVDMRRDNPFHLVLAISAVSVAFMCPCMSFAATVLIKHAPASQIIPTWLQTTAMNFPMAFFWQIFYAGPFVRFIFGKLFPEKEKAAASAE</sequence>
<dbReference type="RefSeq" id="WP_008705200.1">
    <property type="nucleotide sequence ID" value="NZ_AP031426.1"/>
</dbReference>
<name>A0A174F3Z5_9FIRM</name>
<feature type="transmembrane region" description="Helical" evidence="1">
    <location>
        <begin position="82"/>
        <end position="108"/>
    </location>
</feature>
<dbReference type="Pfam" id="PF11391">
    <property type="entry name" value="DUF2798"/>
    <property type="match status" value="2"/>
</dbReference>
<reference evidence="4 7" key="2">
    <citation type="submission" date="2019-07" db="EMBL/GenBank/DDBJ databases">
        <authorList>
            <person name="Chang H.-W."/>
            <person name="Raman A."/>
            <person name="Venkatesh S."/>
            <person name="Gehrig J."/>
        </authorList>
    </citation>
    <scope>NUCLEOTIDE SEQUENCE [LARGE SCALE GENOMIC DNA]</scope>
    <source>
        <strain evidence="4">Blautia_wexlerae_LFYP_14</strain>
    </source>
</reference>
<protein>
    <recommendedName>
        <fullName evidence="8">DUF2798 domain-containing protein</fullName>
    </recommendedName>
</protein>
<evidence type="ECO:0000313" key="2">
    <source>
        <dbReference type="EMBL" id="CUO43648.1"/>
    </source>
</evidence>
<feature type="transmembrane region" description="Helical" evidence="1">
    <location>
        <begin position="128"/>
        <end position="147"/>
    </location>
</feature>